<feature type="coiled-coil region" evidence="1">
    <location>
        <begin position="107"/>
        <end position="134"/>
    </location>
</feature>
<protein>
    <recommendedName>
        <fullName evidence="2">DUF3967 domain-containing protein</fullName>
    </recommendedName>
</protein>
<dbReference type="InterPro" id="IPR025052">
    <property type="entry name" value="DUF3967"/>
</dbReference>
<evidence type="ECO:0000256" key="1">
    <source>
        <dbReference type="SAM" id="Coils"/>
    </source>
</evidence>
<dbReference type="AlphaFoldDB" id="E9RJE5"/>
<keyword evidence="3" id="KW-0614">Plasmid</keyword>
<dbReference type="Pfam" id="PF13152">
    <property type="entry name" value="DUF3967"/>
    <property type="match status" value="1"/>
</dbReference>
<reference evidence="3" key="1">
    <citation type="journal article" date="1997" name="Proc. Natl. Acad. Sci. U.S.A.">
        <title>Experimental surgery to create subgenomes of Bacillus subtilis 168.</title>
        <authorList>
            <person name="Itaya M."/>
            <person name="Tanaka T."/>
        </authorList>
    </citation>
    <scope>NUCLEOTIDE SEQUENCE</scope>
    <source>
        <strain evidence="3">IAM 11631</strain>
        <plasmid evidence="3">pLS32</plasmid>
    </source>
</reference>
<geneLocation type="plasmid" evidence="3">
    <name>pLS32</name>
</geneLocation>
<sequence>MNVFAGVDDVARELGLSPSTIKKYYLLIEENGYRFTRSRTGKVIFSERDLEIFKRLIQIKNEKGIKVVDAVKTVISSITDVTVWKESAAATEFEEPPVDITVMKETMEQMHEIIKNQQKQIDQLLESQNQTQKLLESGSTDRDKLLLQSIRETQELKQLILENNKKKKWWQFGK</sequence>
<evidence type="ECO:0000313" key="3">
    <source>
        <dbReference type="EMBL" id="BAJ77040.1"/>
    </source>
</evidence>
<dbReference type="EMBL" id="AB615353">
    <property type="protein sequence ID" value="BAJ77040.1"/>
    <property type="molecule type" value="Genomic_DNA"/>
</dbReference>
<reference evidence="3" key="2">
    <citation type="submission" date="2011-02" db="EMBL/GenBank/DDBJ databases">
        <title>Genetic factors for stable replication of pLS32 in Bacillus subtilis.</title>
        <authorList>
            <person name="Itaya M."/>
        </authorList>
    </citation>
    <scope>NUCLEOTIDE SEQUENCE</scope>
    <source>
        <strain evidence="3">IAM 11631</strain>
        <plasmid evidence="3">pLS32</plasmid>
    </source>
</reference>
<organism evidence="3">
    <name type="scientific">Bacillus subtilis subsp. natto</name>
    <dbReference type="NCBI Taxonomy" id="86029"/>
    <lineage>
        <taxon>Bacteria</taxon>
        <taxon>Bacillati</taxon>
        <taxon>Bacillota</taxon>
        <taxon>Bacilli</taxon>
        <taxon>Bacillales</taxon>
        <taxon>Bacillaceae</taxon>
        <taxon>Bacillus</taxon>
    </lineage>
</organism>
<proteinExistence type="predicted"/>
<evidence type="ECO:0000259" key="2">
    <source>
        <dbReference type="Pfam" id="PF13152"/>
    </source>
</evidence>
<keyword evidence="1" id="KW-0175">Coiled coil</keyword>
<name>E9RJE5_BACNA</name>
<feature type="domain" description="DUF3967" evidence="2">
    <location>
        <begin position="141"/>
        <end position="172"/>
    </location>
</feature>
<dbReference type="Gene3D" id="1.10.1660.10">
    <property type="match status" value="1"/>
</dbReference>
<accession>E9RJE5</accession>
<dbReference type="RefSeq" id="WP_013603319.1">
    <property type="nucleotide sequence ID" value="NC_015149.1"/>
</dbReference>